<feature type="domain" description="DUF6570" evidence="1">
    <location>
        <begin position="216"/>
        <end position="262"/>
    </location>
</feature>
<keyword evidence="4" id="KW-1185">Reference proteome</keyword>
<gene>
    <name evidence="3" type="ORF">QCA50_017762</name>
    <name evidence="2" type="ORF">QCA50_018018</name>
</gene>
<evidence type="ECO:0000313" key="3">
    <source>
        <dbReference type="EMBL" id="KAK7679184.1"/>
    </source>
</evidence>
<evidence type="ECO:0000259" key="1">
    <source>
        <dbReference type="Pfam" id="PF20209"/>
    </source>
</evidence>
<accession>A0AAW0FI21</accession>
<organism evidence="3 4">
    <name type="scientific">Cerrena zonata</name>
    <dbReference type="NCBI Taxonomy" id="2478898"/>
    <lineage>
        <taxon>Eukaryota</taxon>
        <taxon>Fungi</taxon>
        <taxon>Dikarya</taxon>
        <taxon>Basidiomycota</taxon>
        <taxon>Agaricomycotina</taxon>
        <taxon>Agaricomycetes</taxon>
        <taxon>Polyporales</taxon>
        <taxon>Cerrenaceae</taxon>
        <taxon>Cerrena</taxon>
    </lineage>
</organism>
<dbReference type="AlphaFoldDB" id="A0AAW0FI21"/>
<dbReference type="EMBL" id="JASBNA010000062">
    <property type="protein sequence ID" value="KAK7679184.1"/>
    <property type="molecule type" value="Genomic_DNA"/>
</dbReference>
<comment type="caution">
    <text evidence="3">The sequence shown here is derived from an EMBL/GenBank/DDBJ whole genome shotgun (WGS) entry which is preliminary data.</text>
</comment>
<dbReference type="Pfam" id="PF20209">
    <property type="entry name" value="DUF6570"/>
    <property type="match status" value="1"/>
</dbReference>
<protein>
    <recommendedName>
        <fullName evidence="1">DUF6570 domain-containing protein</fullName>
    </recommendedName>
</protein>
<sequence length="275" mass="31353">MDTLKDDLAQLTIVEIRDLVRGMIPIPRPLMKKAAIIDHIATQAGSNTEWLETLEQTHHAFKEHKRELERQRSRRCGSTPEGIVPEEVMERPTHRLEEWESPDESKFLQLPTKEQIDNCHAQFCEATSNRSLETKICAVCAREIDGVTLGEVLTIALDELPNAHRLIPTRPHPSHTLYSRMSLEPTAVECREDGSTWLTICKSCHHDLSTRSNATLPPKYSLANNLWIGPIPWILSQLTIPEQLLIAHLYPRVFVFKLSPKSFTNPDTSMLQRAM</sequence>
<dbReference type="InterPro" id="IPR046700">
    <property type="entry name" value="DUF6570"/>
</dbReference>
<name>A0AAW0FI21_9APHY</name>
<dbReference type="Proteomes" id="UP001385951">
    <property type="component" value="Unassembled WGS sequence"/>
</dbReference>
<dbReference type="EMBL" id="JASBNA010000065">
    <property type="protein sequence ID" value="KAK7678878.1"/>
    <property type="molecule type" value="Genomic_DNA"/>
</dbReference>
<evidence type="ECO:0000313" key="4">
    <source>
        <dbReference type="Proteomes" id="UP001385951"/>
    </source>
</evidence>
<proteinExistence type="predicted"/>
<reference evidence="3 4" key="1">
    <citation type="submission" date="2022-09" db="EMBL/GenBank/DDBJ databases">
        <authorList>
            <person name="Palmer J.M."/>
        </authorList>
    </citation>
    <scope>NUCLEOTIDE SEQUENCE [LARGE SCALE GENOMIC DNA]</scope>
    <source>
        <strain evidence="3 4">DSM 7382</strain>
    </source>
</reference>
<evidence type="ECO:0000313" key="2">
    <source>
        <dbReference type="EMBL" id="KAK7678878.1"/>
    </source>
</evidence>